<dbReference type="PANTHER" id="PTHR35894:SF1">
    <property type="entry name" value="PHOSPHORIBULOKINASE _ URIDINE KINASE FAMILY"/>
    <property type="match status" value="1"/>
</dbReference>
<keyword evidence="2" id="KW-0812">Transmembrane</keyword>
<evidence type="ECO:0000256" key="1">
    <source>
        <dbReference type="SAM" id="MobiDB-lite"/>
    </source>
</evidence>
<dbReference type="InterPro" id="IPR027417">
    <property type="entry name" value="P-loop_NTPase"/>
</dbReference>
<dbReference type="CDD" id="cd00009">
    <property type="entry name" value="AAA"/>
    <property type="match status" value="1"/>
</dbReference>
<dbReference type="InterPro" id="IPR052026">
    <property type="entry name" value="ExeA_AAA_ATPase_DNA-bind"/>
</dbReference>
<gene>
    <name evidence="4" type="ORF">ACFSJC_05535</name>
</gene>
<dbReference type="InterPro" id="IPR002477">
    <property type="entry name" value="Peptidoglycan-bd-like"/>
</dbReference>
<organism evidence="4 5">
    <name type="scientific">Thiorhodococcus fuscus</name>
    <dbReference type="NCBI Taxonomy" id="527200"/>
    <lineage>
        <taxon>Bacteria</taxon>
        <taxon>Pseudomonadati</taxon>
        <taxon>Pseudomonadota</taxon>
        <taxon>Gammaproteobacteria</taxon>
        <taxon>Chromatiales</taxon>
        <taxon>Chromatiaceae</taxon>
        <taxon>Thiorhodococcus</taxon>
    </lineage>
</organism>
<name>A0ABW4Y6P1_9GAMM</name>
<dbReference type="InterPro" id="IPR036366">
    <property type="entry name" value="PGBDSf"/>
</dbReference>
<evidence type="ECO:0000259" key="3">
    <source>
        <dbReference type="SMART" id="SM00382"/>
    </source>
</evidence>
<dbReference type="SUPFAM" id="SSF47090">
    <property type="entry name" value="PGBD-like"/>
    <property type="match status" value="1"/>
</dbReference>
<evidence type="ECO:0000256" key="2">
    <source>
        <dbReference type="SAM" id="Phobius"/>
    </source>
</evidence>
<proteinExistence type="predicted"/>
<dbReference type="SUPFAM" id="SSF52540">
    <property type="entry name" value="P-loop containing nucleoside triphosphate hydrolases"/>
    <property type="match status" value="1"/>
</dbReference>
<keyword evidence="2" id="KW-0472">Membrane</keyword>
<accession>A0ABW4Y6P1</accession>
<dbReference type="Gene3D" id="3.40.50.300">
    <property type="entry name" value="P-loop containing nucleotide triphosphate hydrolases"/>
    <property type="match status" value="1"/>
</dbReference>
<evidence type="ECO:0000313" key="5">
    <source>
        <dbReference type="Proteomes" id="UP001597337"/>
    </source>
</evidence>
<keyword evidence="5" id="KW-1185">Reference proteome</keyword>
<dbReference type="InterPro" id="IPR036365">
    <property type="entry name" value="PGBD-like_sf"/>
</dbReference>
<keyword evidence="2" id="KW-1133">Transmembrane helix</keyword>
<dbReference type="InterPro" id="IPR003593">
    <property type="entry name" value="AAA+_ATPase"/>
</dbReference>
<dbReference type="PANTHER" id="PTHR35894">
    <property type="entry name" value="GENERAL SECRETION PATHWAY PROTEIN A-RELATED"/>
    <property type="match status" value="1"/>
</dbReference>
<dbReference type="InterPro" id="IPR049945">
    <property type="entry name" value="AAA_22"/>
</dbReference>
<feature type="transmembrane region" description="Helical" evidence="2">
    <location>
        <begin position="281"/>
        <end position="302"/>
    </location>
</feature>
<feature type="region of interest" description="Disordered" evidence="1">
    <location>
        <begin position="339"/>
        <end position="380"/>
    </location>
</feature>
<feature type="domain" description="AAA+ ATPase" evidence="3">
    <location>
        <begin position="42"/>
        <end position="187"/>
    </location>
</feature>
<dbReference type="RefSeq" id="WP_386024366.1">
    <property type="nucleotide sequence ID" value="NZ_JBHUHX010000010.1"/>
</dbReference>
<dbReference type="Gene3D" id="3.90.70.10">
    <property type="entry name" value="Cysteine proteinases"/>
    <property type="match status" value="1"/>
</dbReference>
<sequence length="602" mass="65034">MYPKYFGLKEPSFSIAPDPQYLYLSEQHREALAHLLYGAGEGGGFVLLTGEVGTGKTTVCRAFLEQLPDGVDVALILNSAQSANELLCSICDEFRVSLPSGQLSNKVLVDRLNQYLLEAHGRGHRPVLIIDEAQNLRPQVMEQIRLLTNLETTKHKLLQIFLIGQPELRRMLESDRLRQLNQRITARFHLNPFSLKETGDYIRHRVAVGGVDRPLFTAGAIRLIYRYSGGIPRLINILCDRALLGACVTRSSQVTPSITAKAAREVHGESDAKPTLSIGRLVMLASISFVLALGIGLGTFYLTNGDPERILAWVEREVGWPGVASSDSITAEDVPAAATLSEGVKEPSAPESSSASSTSVEAGAGTSSEPVASEPPEIPLADFAPDQLGATLGRLSLSESQAMLLLLKRWGVELDELGAGDPCARAMRFGLSCQRETGKLSNVRFFDLPALMRLNGSGADARFLVLTALGAREAVVVLPDGPRRIPVEGLERIWSGDYILLWQTPPGGTTVIGSGSPGDDVHWLRELLAQVPGIEVPDRESSRYDASLVGALKTFQSSKGLQPDGLAGPRTLIQLHHAVEMPGVPRLDRIDTSDAAAEVEVP</sequence>
<dbReference type="Pfam" id="PF13401">
    <property type="entry name" value="AAA_22"/>
    <property type="match status" value="1"/>
</dbReference>
<dbReference type="Proteomes" id="UP001597337">
    <property type="component" value="Unassembled WGS sequence"/>
</dbReference>
<dbReference type="SMART" id="SM00382">
    <property type="entry name" value="AAA"/>
    <property type="match status" value="1"/>
</dbReference>
<dbReference type="Gene3D" id="1.10.101.10">
    <property type="entry name" value="PGBD-like superfamily/PGBD"/>
    <property type="match status" value="1"/>
</dbReference>
<protein>
    <submittedName>
        <fullName evidence="4">AAA family ATPase</fullName>
    </submittedName>
</protein>
<feature type="compositionally biased region" description="Low complexity" evidence="1">
    <location>
        <begin position="347"/>
        <end position="368"/>
    </location>
</feature>
<evidence type="ECO:0000313" key="4">
    <source>
        <dbReference type="EMBL" id="MFD2111302.1"/>
    </source>
</evidence>
<reference evidence="5" key="1">
    <citation type="journal article" date="2019" name="Int. J. Syst. Evol. Microbiol.">
        <title>The Global Catalogue of Microorganisms (GCM) 10K type strain sequencing project: providing services to taxonomists for standard genome sequencing and annotation.</title>
        <authorList>
            <consortium name="The Broad Institute Genomics Platform"/>
            <consortium name="The Broad Institute Genome Sequencing Center for Infectious Disease"/>
            <person name="Wu L."/>
            <person name="Ma J."/>
        </authorList>
    </citation>
    <scope>NUCLEOTIDE SEQUENCE [LARGE SCALE GENOMIC DNA]</scope>
    <source>
        <strain evidence="5">KACC 12597</strain>
    </source>
</reference>
<dbReference type="EMBL" id="JBHUHX010000010">
    <property type="protein sequence ID" value="MFD2111302.1"/>
    <property type="molecule type" value="Genomic_DNA"/>
</dbReference>
<comment type="caution">
    <text evidence="4">The sequence shown here is derived from an EMBL/GenBank/DDBJ whole genome shotgun (WGS) entry which is preliminary data.</text>
</comment>
<dbReference type="Pfam" id="PF01471">
    <property type="entry name" value="PG_binding_1"/>
    <property type="match status" value="1"/>
</dbReference>